<evidence type="ECO:0000313" key="1">
    <source>
        <dbReference type="EMBL" id="CAB4171586.1"/>
    </source>
</evidence>
<evidence type="ECO:0000313" key="2">
    <source>
        <dbReference type="EMBL" id="CAB4200711.1"/>
    </source>
</evidence>
<dbReference type="EMBL" id="LR796873">
    <property type="protein sequence ID" value="CAB4171586.1"/>
    <property type="molecule type" value="Genomic_DNA"/>
</dbReference>
<reference evidence="3" key="1">
    <citation type="submission" date="2020-05" db="EMBL/GenBank/DDBJ databases">
        <authorList>
            <person name="Chiriac C."/>
            <person name="Salcher M."/>
            <person name="Ghai R."/>
            <person name="Kavagutti S V."/>
        </authorList>
    </citation>
    <scope>NUCLEOTIDE SEQUENCE</scope>
</reference>
<organism evidence="3">
    <name type="scientific">uncultured Caudovirales phage</name>
    <dbReference type="NCBI Taxonomy" id="2100421"/>
    <lineage>
        <taxon>Viruses</taxon>
        <taxon>Duplodnaviria</taxon>
        <taxon>Heunggongvirae</taxon>
        <taxon>Uroviricota</taxon>
        <taxon>Caudoviricetes</taxon>
        <taxon>Peduoviridae</taxon>
        <taxon>Maltschvirus</taxon>
        <taxon>Maltschvirus maltsch</taxon>
    </lineage>
</organism>
<sequence>MIYLNSKGETFEEQPGAQLTIDAWGMDSITRKYMGKVANIPDFIATLKKNRTKPDSEYNALTLGNYSISKGRAWAEVDVTYKGTFDGKLPAPIIDGGGMTTQSVQLTYKDTETEQLTSALNITYTPPSCSFTYKAANATIRYVTRTRPSVAAYSQELGGLTSRVQVIRQQGALGPYDILPLQPIPQNNADPEVFIPTERAFNAITVVVNDGPKYKQEGQFFLCEENNQVTLLPFDFVFIVTPP</sequence>
<gene>
    <name evidence="2" type="ORF">UFOVP1354_62</name>
    <name evidence="3" type="ORF">UFOVP1547_56</name>
    <name evidence="1" type="ORF">UFOVP930_4</name>
</gene>
<dbReference type="EMBL" id="LR798461">
    <property type="protein sequence ID" value="CAB5238574.1"/>
    <property type="molecule type" value="Genomic_DNA"/>
</dbReference>
<name>A0A6J7XMN2_9CAUD</name>
<dbReference type="EMBL" id="LR797289">
    <property type="protein sequence ID" value="CAB4200711.1"/>
    <property type="molecule type" value="Genomic_DNA"/>
</dbReference>
<evidence type="ECO:0000313" key="3">
    <source>
        <dbReference type="EMBL" id="CAB5238574.1"/>
    </source>
</evidence>
<accession>A0A6J7XMN2</accession>
<proteinExistence type="predicted"/>
<protein>
    <submittedName>
        <fullName evidence="3">Uncharacterized protein</fullName>
    </submittedName>
</protein>